<gene>
    <name evidence="1" type="ORF">Ari01nite_04870</name>
</gene>
<dbReference type="EMBL" id="BOMV01000005">
    <property type="protein sequence ID" value="GIE93022.1"/>
    <property type="molecule type" value="Genomic_DNA"/>
</dbReference>
<evidence type="ECO:0000313" key="1">
    <source>
        <dbReference type="EMBL" id="GIE93022.1"/>
    </source>
</evidence>
<proteinExistence type="predicted"/>
<protein>
    <submittedName>
        <fullName evidence="1">Uncharacterized protein</fullName>
    </submittedName>
</protein>
<accession>A0A919MYW1</accession>
<keyword evidence="2" id="KW-1185">Reference proteome</keyword>
<dbReference type="SUPFAM" id="SSF63829">
    <property type="entry name" value="Calcium-dependent phosphotriesterase"/>
    <property type="match status" value="1"/>
</dbReference>
<dbReference type="AlphaFoldDB" id="A0A919MYW1"/>
<evidence type="ECO:0000313" key="2">
    <source>
        <dbReference type="Proteomes" id="UP000636960"/>
    </source>
</evidence>
<organism evidence="1 2">
    <name type="scientific">Paractinoplanes rishiriensis</name>
    <dbReference type="NCBI Taxonomy" id="1050105"/>
    <lineage>
        <taxon>Bacteria</taxon>
        <taxon>Bacillati</taxon>
        <taxon>Actinomycetota</taxon>
        <taxon>Actinomycetes</taxon>
        <taxon>Micromonosporales</taxon>
        <taxon>Micromonosporaceae</taxon>
        <taxon>Paractinoplanes</taxon>
    </lineage>
</organism>
<comment type="caution">
    <text evidence="1">The sequence shown here is derived from an EMBL/GenBank/DDBJ whole genome shotgun (WGS) entry which is preliminary data.</text>
</comment>
<sequence length="411" mass="42072">MPYSVMCVVVTQSSWLGIAQEPNQFAGTVVLSSRTADAAEVEMREVSARRPGGDFPVAVDAGLAADRALREAGGGRLAGVRVVRESGRAVYLVQFARGSWLCTATVDAGTGEVTAIADDGVKVPISAVPPLGALVTAPSGFGTIWEVRAAAGDPAVAYVATGAGVGVVRLRRGLAWTLVVEDHHRTGCGATRQVVPLPGGVAGITAGGWLFRLDEAGRMRWQTRLPAAASGLAADPVGERLVIATNAGAVEIDAATGAAVGVVPGSVRAAAYLPDGDLVLAGHCGLLTVPGRWSCPTGEYPERMWVQDGRIYVAGVGGLKEILAGEGVVGRWSVPGAEVVVESAVVTGDRVFTCASGSRVDEHTYATAGYTGPVDGMPDGPESITLIGGSWLLAAHRCGLLSAHQLPTPAR</sequence>
<dbReference type="Gene3D" id="3.10.450.40">
    <property type="match status" value="1"/>
</dbReference>
<name>A0A919MYW1_9ACTN</name>
<reference evidence="1" key="1">
    <citation type="submission" date="2021-01" db="EMBL/GenBank/DDBJ databases">
        <title>Whole genome shotgun sequence of Actinoplanes rishiriensis NBRC 108556.</title>
        <authorList>
            <person name="Komaki H."/>
            <person name="Tamura T."/>
        </authorList>
    </citation>
    <scope>NUCLEOTIDE SEQUENCE</scope>
    <source>
        <strain evidence="1">NBRC 108556</strain>
    </source>
</reference>
<dbReference type="Proteomes" id="UP000636960">
    <property type="component" value="Unassembled WGS sequence"/>
</dbReference>